<sequence>MAEPKSNIFVFFLISSIFSVHSLTLSSDIIALKSFISAIKPTSIPPNSCLRTWDFSTDPCSVPRVTHFTCGVTCSGNRVVQLTLDSQGYSGTLTPFLANLTRLITLDLTENNFYGPIPFSIFFLPNLQNLILRVNSFSGVIPPSVTSLKSLKFLDLSRNSLSGSLPNSMNSLTSLARLDLSYNKLIGSLPKLPSNLNELALKANSLTGSLFYSSFNALIQLMVVELGENSFTGTLDARLFLLPSLQQIDLANNSFTGIIVPKPPTNFNSQLVAVNLSFNRINGFLPANFTYYPMLRSLGLSYNQLRGPIPKEYSKKGSLQRLFLDGNFLNGSPPAEFFSGNTAVTGSLGDNCLTSCPVSSQLCSKSQKPASICQQAYGGKPSKKGSLQRLFLDGNFLNGSPPAEFFSGDTAVTGSLGDNCLTSCPVSSQLCSKSQKPASICQQADGGKPRS</sequence>
<organism evidence="7 8">
    <name type="scientific">Fraxinus pennsylvanica</name>
    <dbReference type="NCBI Taxonomy" id="56036"/>
    <lineage>
        <taxon>Eukaryota</taxon>
        <taxon>Viridiplantae</taxon>
        <taxon>Streptophyta</taxon>
        <taxon>Embryophyta</taxon>
        <taxon>Tracheophyta</taxon>
        <taxon>Spermatophyta</taxon>
        <taxon>Magnoliopsida</taxon>
        <taxon>eudicotyledons</taxon>
        <taxon>Gunneridae</taxon>
        <taxon>Pentapetalae</taxon>
        <taxon>asterids</taxon>
        <taxon>lamiids</taxon>
        <taxon>Lamiales</taxon>
        <taxon>Oleaceae</taxon>
        <taxon>Oleeae</taxon>
        <taxon>Fraxinus</taxon>
    </lineage>
</organism>
<dbReference type="PANTHER" id="PTHR48009">
    <property type="entry name" value="LEUCINE-RICH REPEAT (LRR) FAMILY PROTEIN"/>
    <property type="match status" value="1"/>
</dbReference>
<keyword evidence="4" id="KW-0677">Repeat</keyword>
<reference evidence="7" key="1">
    <citation type="submission" date="2023-05" db="EMBL/GenBank/DDBJ databases">
        <authorList>
            <person name="Huff M."/>
        </authorList>
    </citation>
    <scope>NUCLEOTIDE SEQUENCE</scope>
</reference>
<feature type="signal peptide" evidence="6">
    <location>
        <begin position="1"/>
        <end position="22"/>
    </location>
</feature>
<evidence type="ECO:0000256" key="2">
    <source>
        <dbReference type="ARBA" id="ARBA00022614"/>
    </source>
</evidence>
<comment type="subcellular location">
    <subcellularLocation>
        <location evidence="1">Membrane</location>
    </subcellularLocation>
</comment>
<dbReference type="Pfam" id="PF13855">
    <property type="entry name" value="LRR_8"/>
    <property type="match status" value="1"/>
</dbReference>
<dbReference type="FunFam" id="3.80.10.10:FF:000400">
    <property type="entry name" value="Nuclear pore complex protein NUP107"/>
    <property type="match status" value="1"/>
</dbReference>
<evidence type="ECO:0000256" key="4">
    <source>
        <dbReference type="ARBA" id="ARBA00022737"/>
    </source>
</evidence>
<protein>
    <recommendedName>
        <fullName evidence="9">Leucine-rich repeat-containing N-terminal plant-type domain-containing protein</fullName>
    </recommendedName>
</protein>
<dbReference type="InterPro" id="IPR053213">
    <property type="entry name" value="RLP29"/>
</dbReference>
<dbReference type="AlphaFoldDB" id="A0AAD1ZI84"/>
<dbReference type="InterPro" id="IPR032675">
    <property type="entry name" value="LRR_dom_sf"/>
</dbReference>
<dbReference type="Pfam" id="PF00560">
    <property type="entry name" value="LRR_1"/>
    <property type="match status" value="1"/>
</dbReference>
<proteinExistence type="predicted"/>
<dbReference type="SUPFAM" id="SSF52058">
    <property type="entry name" value="L domain-like"/>
    <property type="match status" value="1"/>
</dbReference>
<dbReference type="PRINTS" id="PR00019">
    <property type="entry name" value="LEURICHRPT"/>
</dbReference>
<dbReference type="Proteomes" id="UP000834106">
    <property type="component" value="Chromosome 10"/>
</dbReference>
<gene>
    <name evidence="7" type="ORF">FPE_LOCUS16320</name>
</gene>
<keyword evidence="8" id="KW-1185">Reference proteome</keyword>
<name>A0AAD1ZI84_9LAMI</name>
<evidence type="ECO:0000256" key="3">
    <source>
        <dbReference type="ARBA" id="ARBA00022729"/>
    </source>
</evidence>
<evidence type="ECO:0000256" key="5">
    <source>
        <dbReference type="ARBA" id="ARBA00023136"/>
    </source>
</evidence>
<dbReference type="GO" id="GO:0016020">
    <property type="term" value="C:membrane"/>
    <property type="evidence" value="ECO:0007669"/>
    <property type="project" value="UniProtKB-SubCell"/>
</dbReference>
<dbReference type="EMBL" id="OU503045">
    <property type="protein sequence ID" value="CAI9769970.1"/>
    <property type="molecule type" value="Genomic_DNA"/>
</dbReference>
<keyword evidence="5" id="KW-0472">Membrane</keyword>
<dbReference type="PANTHER" id="PTHR48009:SF9">
    <property type="entry name" value="LRR RECEPTOR-LIKE SERINE_THREONINE-PROTEIN KINASE GSO1"/>
    <property type="match status" value="1"/>
</dbReference>
<dbReference type="InterPro" id="IPR001611">
    <property type="entry name" value="Leu-rich_rpt"/>
</dbReference>
<evidence type="ECO:0000313" key="7">
    <source>
        <dbReference type="EMBL" id="CAI9769970.1"/>
    </source>
</evidence>
<dbReference type="Gene3D" id="3.80.10.10">
    <property type="entry name" value="Ribonuclease Inhibitor"/>
    <property type="match status" value="2"/>
</dbReference>
<keyword evidence="3 6" id="KW-0732">Signal</keyword>
<evidence type="ECO:0000313" key="8">
    <source>
        <dbReference type="Proteomes" id="UP000834106"/>
    </source>
</evidence>
<evidence type="ECO:0008006" key="9">
    <source>
        <dbReference type="Google" id="ProtNLM"/>
    </source>
</evidence>
<keyword evidence="2" id="KW-0433">Leucine-rich repeat</keyword>
<evidence type="ECO:0000256" key="6">
    <source>
        <dbReference type="SAM" id="SignalP"/>
    </source>
</evidence>
<evidence type="ECO:0000256" key="1">
    <source>
        <dbReference type="ARBA" id="ARBA00004370"/>
    </source>
</evidence>
<accession>A0AAD1ZI84</accession>
<feature type="chain" id="PRO_5042163485" description="Leucine-rich repeat-containing N-terminal plant-type domain-containing protein" evidence="6">
    <location>
        <begin position="23"/>
        <end position="451"/>
    </location>
</feature>